<comment type="caution">
    <text evidence="1">The sequence shown here is derived from an EMBL/GenBank/DDBJ whole genome shotgun (WGS) entry which is preliminary data.</text>
</comment>
<sequence>MTTNPPERARTYRVSGHRVWRENTELSPAQIHTLAASLAAIARSREQAALRDAYPVGAQVWRAGNPHTYTVMGYTDSPGLPPMLRLSGNVIARPDEVTRKRPRTP</sequence>
<dbReference type="STRING" id="665004.AC529_15320"/>
<dbReference type="PATRIC" id="fig|665004.4.peg.3745"/>
<evidence type="ECO:0000313" key="2">
    <source>
        <dbReference type="Proteomes" id="UP000074382"/>
    </source>
</evidence>
<proteinExistence type="predicted"/>
<dbReference type="EMBL" id="LGEM01000106">
    <property type="protein sequence ID" value="KUP95862.1"/>
    <property type="molecule type" value="Genomic_DNA"/>
</dbReference>
<reference evidence="2" key="1">
    <citation type="journal article" date="2017" name="Acta Aliment.">
        <title>Plant polysaccharide degrading enzyme system of Thermpbifida cellulosilytica TB100 revealed by de novo genome project data.</title>
        <authorList>
            <person name="Toth A."/>
            <person name="Baka E."/>
            <person name="Luzics S."/>
            <person name="Bata-Vidacs I."/>
            <person name="Nagy I."/>
            <person name="Balint B."/>
            <person name="Herceg R."/>
            <person name="Olasz F."/>
            <person name="Wilk T."/>
            <person name="Nagy T."/>
            <person name="Kriszt B."/>
            <person name="Nagy I."/>
            <person name="Kukolya J."/>
        </authorList>
    </citation>
    <scope>NUCLEOTIDE SEQUENCE [LARGE SCALE GENOMIC DNA]</scope>
    <source>
        <strain evidence="2">TB100</strain>
    </source>
</reference>
<accession>A0A147KEZ3</accession>
<protein>
    <submittedName>
        <fullName evidence="1">Uncharacterized protein</fullName>
    </submittedName>
</protein>
<dbReference type="AlphaFoldDB" id="A0A147KEZ3"/>
<dbReference type="Proteomes" id="UP000074382">
    <property type="component" value="Unassembled WGS sequence"/>
</dbReference>
<dbReference type="RefSeq" id="WP_068758370.1">
    <property type="nucleotide sequence ID" value="NZ_KQ950186.1"/>
</dbReference>
<evidence type="ECO:0000313" key="1">
    <source>
        <dbReference type="EMBL" id="KUP95862.1"/>
    </source>
</evidence>
<gene>
    <name evidence="1" type="ORF">AC529_15320</name>
</gene>
<keyword evidence="2" id="KW-1185">Reference proteome</keyword>
<name>A0A147KEZ3_THECS</name>
<organism evidence="1 2">
    <name type="scientific">Thermobifida cellulosilytica TB100</name>
    <dbReference type="NCBI Taxonomy" id="665004"/>
    <lineage>
        <taxon>Bacteria</taxon>
        <taxon>Bacillati</taxon>
        <taxon>Actinomycetota</taxon>
        <taxon>Actinomycetes</taxon>
        <taxon>Streptosporangiales</taxon>
        <taxon>Nocardiopsidaceae</taxon>
        <taxon>Thermobifida</taxon>
    </lineage>
</organism>